<comment type="caution">
    <text evidence="2">The sequence shown here is derived from an EMBL/GenBank/DDBJ whole genome shotgun (WGS) entry which is preliminary data.</text>
</comment>
<reference evidence="2 3" key="1">
    <citation type="submission" date="2019-07" db="EMBL/GenBank/DDBJ databases">
        <title>Rufibacter sp. nov., isolated from lake sediment.</title>
        <authorList>
            <person name="Qu J.-H."/>
        </authorList>
    </citation>
    <scope>NUCLEOTIDE SEQUENCE [LARGE SCALE GENOMIC DNA]</scope>
    <source>
        <strain evidence="2 3">NBS58-1</strain>
    </source>
</reference>
<keyword evidence="3" id="KW-1185">Reference proteome</keyword>
<evidence type="ECO:0000256" key="1">
    <source>
        <dbReference type="SAM" id="MobiDB-lite"/>
    </source>
</evidence>
<feature type="compositionally biased region" description="Gly residues" evidence="1">
    <location>
        <begin position="55"/>
        <end position="71"/>
    </location>
</feature>
<feature type="compositionally biased region" description="Low complexity" evidence="1">
    <location>
        <begin position="45"/>
        <end position="54"/>
    </location>
</feature>
<dbReference type="AlphaFoldDB" id="A0A5B6TCF9"/>
<organism evidence="2 3">
    <name type="scientific">Rufibacter hautae</name>
    <dbReference type="NCBI Taxonomy" id="2595005"/>
    <lineage>
        <taxon>Bacteria</taxon>
        <taxon>Pseudomonadati</taxon>
        <taxon>Bacteroidota</taxon>
        <taxon>Cytophagia</taxon>
        <taxon>Cytophagales</taxon>
        <taxon>Hymenobacteraceae</taxon>
        <taxon>Rufibacter</taxon>
    </lineage>
</organism>
<evidence type="ECO:0000313" key="2">
    <source>
        <dbReference type="EMBL" id="KAA3436669.1"/>
    </source>
</evidence>
<evidence type="ECO:0000313" key="3">
    <source>
        <dbReference type="Proteomes" id="UP000324133"/>
    </source>
</evidence>
<dbReference type="RefSeq" id="WP_149092610.1">
    <property type="nucleotide sequence ID" value="NZ_VKKY01000003.1"/>
</dbReference>
<proteinExistence type="predicted"/>
<protein>
    <submittedName>
        <fullName evidence="2">Uncharacterized protein</fullName>
    </submittedName>
</protein>
<name>A0A5B6TCF9_9BACT</name>
<feature type="region of interest" description="Disordered" evidence="1">
    <location>
        <begin position="45"/>
        <end position="71"/>
    </location>
</feature>
<sequence>MGLLIFIGCTILVIYLMKKIGDSRQSDASRMGFISAPDDFVSGSAFDSDSSDCSGDGGDCGADGGDCGGGD</sequence>
<dbReference type="EMBL" id="VKKY01000003">
    <property type="protein sequence ID" value="KAA3436669.1"/>
    <property type="molecule type" value="Genomic_DNA"/>
</dbReference>
<gene>
    <name evidence="2" type="ORF">FOA19_20010</name>
</gene>
<dbReference type="Proteomes" id="UP000324133">
    <property type="component" value="Unassembled WGS sequence"/>
</dbReference>
<accession>A0A5B6TCF9</accession>